<keyword evidence="1" id="KW-0479">Metal-binding</keyword>
<dbReference type="PANTHER" id="PTHR31973">
    <property type="entry name" value="POLYPROTEIN, PUTATIVE-RELATED"/>
    <property type="match status" value="1"/>
</dbReference>
<evidence type="ECO:0000259" key="7">
    <source>
        <dbReference type="PROSITE" id="PS50966"/>
    </source>
</evidence>
<dbReference type="STRING" id="35608.A0A2U1KZJ4"/>
<gene>
    <name evidence="8" type="ORF">CTI12_AA547470</name>
</gene>
<evidence type="ECO:0000256" key="6">
    <source>
        <dbReference type="SAM" id="SignalP"/>
    </source>
</evidence>
<evidence type="ECO:0000313" key="8">
    <source>
        <dbReference type="EMBL" id="PWA42163.1"/>
    </source>
</evidence>
<feature type="region of interest" description="Disordered" evidence="5">
    <location>
        <begin position="466"/>
        <end position="496"/>
    </location>
</feature>
<reference evidence="8 9" key="1">
    <citation type="journal article" date="2018" name="Mol. Plant">
        <title>The genome of Artemisia annua provides insight into the evolution of Asteraceae family and artemisinin biosynthesis.</title>
        <authorList>
            <person name="Shen Q."/>
            <person name="Zhang L."/>
            <person name="Liao Z."/>
            <person name="Wang S."/>
            <person name="Yan T."/>
            <person name="Shi P."/>
            <person name="Liu M."/>
            <person name="Fu X."/>
            <person name="Pan Q."/>
            <person name="Wang Y."/>
            <person name="Lv Z."/>
            <person name="Lu X."/>
            <person name="Zhang F."/>
            <person name="Jiang W."/>
            <person name="Ma Y."/>
            <person name="Chen M."/>
            <person name="Hao X."/>
            <person name="Li L."/>
            <person name="Tang Y."/>
            <person name="Lv G."/>
            <person name="Zhou Y."/>
            <person name="Sun X."/>
            <person name="Brodelius P.E."/>
            <person name="Rose J.K.C."/>
            <person name="Tang K."/>
        </authorList>
    </citation>
    <scope>NUCLEOTIDE SEQUENCE [LARGE SCALE GENOMIC DNA]</scope>
    <source>
        <strain evidence="9">cv. Huhao1</strain>
        <tissue evidence="8">Leaf</tissue>
    </source>
</reference>
<proteinExistence type="predicted"/>
<dbReference type="AlphaFoldDB" id="A0A2U1KZJ4"/>
<dbReference type="PANTHER" id="PTHR31973:SF190">
    <property type="entry name" value="MULE TRANSPOSASE DOMAIN-CONTAINING PROTEIN"/>
    <property type="match status" value="1"/>
</dbReference>
<evidence type="ECO:0000313" key="9">
    <source>
        <dbReference type="Proteomes" id="UP000245207"/>
    </source>
</evidence>
<feature type="chain" id="PRO_5015396371" description="SWIM-type domain-containing protein" evidence="6">
    <location>
        <begin position="28"/>
        <end position="496"/>
    </location>
</feature>
<dbReference type="GO" id="GO:0008270">
    <property type="term" value="F:zinc ion binding"/>
    <property type="evidence" value="ECO:0007669"/>
    <property type="project" value="UniProtKB-KW"/>
</dbReference>
<organism evidence="8 9">
    <name type="scientific">Artemisia annua</name>
    <name type="common">Sweet wormwood</name>
    <dbReference type="NCBI Taxonomy" id="35608"/>
    <lineage>
        <taxon>Eukaryota</taxon>
        <taxon>Viridiplantae</taxon>
        <taxon>Streptophyta</taxon>
        <taxon>Embryophyta</taxon>
        <taxon>Tracheophyta</taxon>
        <taxon>Spermatophyta</taxon>
        <taxon>Magnoliopsida</taxon>
        <taxon>eudicotyledons</taxon>
        <taxon>Gunneridae</taxon>
        <taxon>Pentapetalae</taxon>
        <taxon>asterids</taxon>
        <taxon>campanulids</taxon>
        <taxon>Asterales</taxon>
        <taxon>Asteraceae</taxon>
        <taxon>Asteroideae</taxon>
        <taxon>Anthemideae</taxon>
        <taxon>Artemisiinae</taxon>
        <taxon>Artemisia</taxon>
    </lineage>
</organism>
<name>A0A2U1KZJ4_ARTAN</name>
<dbReference type="OrthoDB" id="1939383at2759"/>
<keyword evidence="3" id="KW-0862">Zinc</keyword>
<protein>
    <recommendedName>
        <fullName evidence="7">SWIM-type domain-containing protein</fullName>
    </recommendedName>
</protein>
<dbReference type="InterPro" id="IPR006564">
    <property type="entry name" value="Znf_PMZ"/>
</dbReference>
<dbReference type="SMART" id="SM00575">
    <property type="entry name" value="ZnF_PMZ"/>
    <property type="match status" value="1"/>
</dbReference>
<keyword evidence="6" id="KW-0732">Signal</keyword>
<accession>A0A2U1KZJ4</accession>
<feature type="compositionally biased region" description="Basic and acidic residues" evidence="5">
    <location>
        <begin position="471"/>
        <end position="487"/>
    </location>
</feature>
<evidence type="ECO:0000256" key="5">
    <source>
        <dbReference type="SAM" id="MobiDB-lite"/>
    </source>
</evidence>
<feature type="signal peptide" evidence="6">
    <location>
        <begin position="1"/>
        <end position="27"/>
    </location>
</feature>
<feature type="domain" description="SWIM-type" evidence="7">
    <location>
        <begin position="374"/>
        <end position="416"/>
    </location>
</feature>
<sequence>MGSLGVLRHWPQLVYALAFLLIANVVAEESYKHDSPSPYGDWKLPPPVKNAWSYPPYLYKSPPPPYRYTSPPPPSPSTPPPYVYKSPPPPSPYPPPPYVYNLLPHHHHPRLPSYIYKSPPPPSPFLSPPYVYNPHPPPSPSPPPPYVYKSPPPPSPSPPPPYIFKSPPPPSPSPPPPYVYKSPPPPSPSPPPPYVYKSPPPPSPSPPHPYVYKSPPPPSKSPYPPTYYYSSPPPPLELNPKSSTRTFKRVYMCLGALKQGFKACAREFLGLDGFSMSGPFPGQLLTAVGIDANNGIYPVAYVVVDALNKATWCWFLKLLGEDLGIETNCKFTFISDRQKKKSVGQLTPTVQAMFDAIKKEATDYVVEWIEASLYKVSVPNEDHCVVNMDRKECDCRKWELTGIPCKHVVAAINYMNEDRRGVGIPEEWVHAAYRLETWARMYSFKINGCSSRRYWPRIDSTTVIIPPIHRPHVDRPTKKKKSDDEHTTPSSACVSH</sequence>
<dbReference type="PROSITE" id="PS50966">
    <property type="entry name" value="ZF_SWIM"/>
    <property type="match status" value="1"/>
</dbReference>
<evidence type="ECO:0000256" key="3">
    <source>
        <dbReference type="ARBA" id="ARBA00022833"/>
    </source>
</evidence>
<dbReference type="EMBL" id="PKPP01012580">
    <property type="protein sequence ID" value="PWA42163.1"/>
    <property type="molecule type" value="Genomic_DNA"/>
</dbReference>
<dbReference type="Pfam" id="PF04434">
    <property type="entry name" value="SWIM"/>
    <property type="match status" value="1"/>
</dbReference>
<feature type="region of interest" description="Disordered" evidence="5">
    <location>
        <begin position="68"/>
        <end position="88"/>
    </location>
</feature>
<evidence type="ECO:0000256" key="2">
    <source>
        <dbReference type="ARBA" id="ARBA00022771"/>
    </source>
</evidence>
<keyword evidence="9" id="KW-1185">Reference proteome</keyword>
<keyword evidence="2 4" id="KW-0863">Zinc-finger</keyword>
<dbReference type="Proteomes" id="UP000245207">
    <property type="component" value="Unassembled WGS sequence"/>
</dbReference>
<dbReference type="InterPro" id="IPR007527">
    <property type="entry name" value="Znf_SWIM"/>
</dbReference>
<evidence type="ECO:0000256" key="4">
    <source>
        <dbReference type="PROSITE-ProRule" id="PRU00325"/>
    </source>
</evidence>
<comment type="caution">
    <text evidence="8">The sequence shown here is derived from an EMBL/GenBank/DDBJ whole genome shotgun (WGS) entry which is preliminary data.</text>
</comment>
<evidence type="ECO:0000256" key="1">
    <source>
        <dbReference type="ARBA" id="ARBA00022723"/>
    </source>
</evidence>